<evidence type="ECO:0000313" key="2">
    <source>
        <dbReference type="EnsemblMetazoa" id="tetur14g01990.1"/>
    </source>
</evidence>
<dbReference type="EMBL" id="CAEY01000211">
    <property type="status" value="NOT_ANNOTATED_CDS"/>
    <property type="molecule type" value="Genomic_DNA"/>
</dbReference>
<evidence type="ECO:0000256" key="1">
    <source>
        <dbReference type="SAM" id="Phobius"/>
    </source>
</evidence>
<keyword evidence="3" id="KW-1185">Reference proteome</keyword>
<organism evidence="2 3">
    <name type="scientific">Tetranychus urticae</name>
    <name type="common">Two-spotted spider mite</name>
    <dbReference type="NCBI Taxonomy" id="32264"/>
    <lineage>
        <taxon>Eukaryota</taxon>
        <taxon>Metazoa</taxon>
        <taxon>Ecdysozoa</taxon>
        <taxon>Arthropoda</taxon>
        <taxon>Chelicerata</taxon>
        <taxon>Arachnida</taxon>
        <taxon>Acari</taxon>
        <taxon>Acariformes</taxon>
        <taxon>Trombidiformes</taxon>
        <taxon>Prostigmata</taxon>
        <taxon>Eleutherengona</taxon>
        <taxon>Raphignathae</taxon>
        <taxon>Tetranychoidea</taxon>
        <taxon>Tetranychidae</taxon>
        <taxon>Tetranychus</taxon>
    </lineage>
</organism>
<dbReference type="EnsemblMetazoa" id="tetur14g01990.1">
    <property type="protein sequence ID" value="tetur14g01990.1"/>
    <property type="gene ID" value="tetur14g01990"/>
</dbReference>
<keyword evidence="1" id="KW-0812">Transmembrane</keyword>
<sequence length="46" mass="5410">MAIELNDDIMIGRQNKDDENAIPFCDNIFVPILFLFWYSVEPLDFS</sequence>
<dbReference type="Proteomes" id="UP000015104">
    <property type="component" value="Unassembled WGS sequence"/>
</dbReference>
<keyword evidence="1" id="KW-0472">Membrane</keyword>
<name>T1KLC9_TETUR</name>
<proteinExistence type="predicted"/>
<evidence type="ECO:0000313" key="3">
    <source>
        <dbReference type="Proteomes" id="UP000015104"/>
    </source>
</evidence>
<dbReference type="AlphaFoldDB" id="T1KLC9"/>
<dbReference type="HOGENOM" id="CLU_3191949_0_0_1"/>
<reference evidence="3" key="1">
    <citation type="submission" date="2011-08" db="EMBL/GenBank/DDBJ databases">
        <authorList>
            <person name="Rombauts S."/>
        </authorList>
    </citation>
    <scope>NUCLEOTIDE SEQUENCE</scope>
    <source>
        <strain evidence="3">London</strain>
    </source>
</reference>
<keyword evidence="1" id="KW-1133">Transmembrane helix</keyword>
<accession>T1KLC9</accession>
<protein>
    <submittedName>
        <fullName evidence="2">Uncharacterized protein</fullName>
    </submittedName>
</protein>
<reference evidence="2" key="2">
    <citation type="submission" date="2015-06" db="UniProtKB">
        <authorList>
            <consortium name="EnsemblMetazoa"/>
        </authorList>
    </citation>
    <scope>IDENTIFICATION</scope>
</reference>
<feature type="transmembrane region" description="Helical" evidence="1">
    <location>
        <begin position="21"/>
        <end position="40"/>
    </location>
</feature>